<dbReference type="Pfam" id="PF13417">
    <property type="entry name" value="GST_N_3"/>
    <property type="match status" value="1"/>
</dbReference>
<dbReference type="EMBL" id="CAJPDT010000056">
    <property type="protein sequence ID" value="CAF9930149.1"/>
    <property type="molecule type" value="Genomic_DNA"/>
</dbReference>
<dbReference type="InterPro" id="IPR036282">
    <property type="entry name" value="Glutathione-S-Trfase_C_sf"/>
</dbReference>
<keyword evidence="3" id="KW-1185">Reference proteome</keyword>
<dbReference type="PROSITE" id="PS50405">
    <property type="entry name" value="GST_CTER"/>
    <property type="match status" value="1"/>
</dbReference>
<evidence type="ECO:0000259" key="1">
    <source>
        <dbReference type="PROSITE" id="PS50405"/>
    </source>
</evidence>
<dbReference type="InterPro" id="IPR010987">
    <property type="entry name" value="Glutathione-S-Trfase_C-like"/>
</dbReference>
<evidence type="ECO:0000313" key="3">
    <source>
        <dbReference type="Proteomes" id="UP000664534"/>
    </source>
</evidence>
<proteinExistence type="predicted"/>
<dbReference type="OrthoDB" id="202840at2759"/>
<dbReference type="SUPFAM" id="SSF47616">
    <property type="entry name" value="GST C-terminal domain-like"/>
    <property type="match status" value="1"/>
</dbReference>
<reference evidence="2" key="1">
    <citation type="submission" date="2021-03" db="EMBL/GenBank/DDBJ databases">
        <authorList>
            <person name="Tagirdzhanova G."/>
        </authorList>
    </citation>
    <scope>NUCLEOTIDE SEQUENCE</scope>
</reference>
<dbReference type="InterPro" id="IPR036249">
    <property type="entry name" value="Thioredoxin-like_sf"/>
</dbReference>
<dbReference type="SUPFAM" id="SSF52833">
    <property type="entry name" value="Thioredoxin-like"/>
    <property type="match status" value="1"/>
</dbReference>
<dbReference type="Proteomes" id="UP000664534">
    <property type="component" value="Unassembled WGS sequence"/>
</dbReference>
<name>A0A8H3FVR7_9LECA</name>
<dbReference type="InterPro" id="IPR058268">
    <property type="entry name" value="DUF7962"/>
</dbReference>
<dbReference type="CDD" id="cd00570">
    <property type="entry name" value="GST_N_family"/>
    <property type="match status" value="1"/>
</dbReference>
<sequence length="333" mass="37540">MVQHNDIVLFHYSFSPFARKVVWYLTLRGIEYGQCMQPIYLPREDINALGVKYRRIPIMSIGRDMYCDTRLILQKLEAKFASGALGASQPDEKAIEKLLESWTIDGGIFVRAAQAIPPEMPLMKDPKFTKDREDYMGRSWELESIKAMRPEALTHIRDAFVFLETGLLADGRQWVLKTEKASMADIEAVWPFHWLLELKGALPPTLVSKEKFPKVFAWIKRFSEAVSVAKSSAPQPTTLKGAEAVKYVIQADFSEPEGNVDASDPLGLKKGQDVESWPIDSGFKHHDRGKLVSLTSTEVVLASQSKVGGKEVRIHHPRWNYRIRAVSGGGVKL</sequence>
<dbReference type="Gene3D" id="1.20.1050.10">
    <property type="match status" value="1"/>
</dbReference>
<accession>A0A8H3FVR7</accession>
<dbReference type="InterPro" id="IPR004045">
    <property type="entry name" value="Glutathione_S-Trfase_N"/>
</dbReference>
<dbReference type="Gene3D" id="3.40.30.110">
    <property type="match status" value="2"/>
</dbReference>
<feature type="domain" description="GST C-terminal" evidence="1">
    <location>
        <begin position="89"/>
        <end position="248"/>
    </location>
</feature>
<dbReference type="Pfam" id="PF25907">
    <property type="entry name" value="DUF7962"/>
    <property type="match status" value="1"/>
</dbReference>
<protein>
    <recommendedName>
        <fullName evidence="1">GST C-terminal domain-containing protein</fullName>
    </recommendedName>
</protein>
<organism evidence="2 3">
    <name type="scientific">Imshaugia aleurites</name>
    <dbReference type="NCBI Taxonomy" id="172621"/>
    <lineage>
        <taxon>Eukaryota</taxon>
        <taxon>Fungi</taxon>
        <taxon>Dikarya</taxon>
        <taxon>Ascomycota</taxon>
        <taxon>Pezizomycotina</taxon>
        <taxon>Lecanoromycetes</taxon>
        <taxon>OSLEUM clade</taxon>
        <taxon>Lecanoromycetidae</taxon>
        <taxon>Lecanorales</taxon>
        <taxon>Lecanorineae</taxon>
        <taxon>Parmeliaceae</taxon>
        <taxon>Imshaugia</taxon>
    </lineage>
</organism>
<comment type="caution">
    <text evidence="2">The sequence shown here is derived from an EMBL/GenBank/DDBJ whole genome shotgun (WGS) entry which is preliminary data.</text>
</comment>
<gene>
    <name evidence="2" type="ORF">IMSHALPRED_008091</name>
</gene>
<dbReference type="AlphaFoldDB" id="A0A8H3FVR7"/>
<evidence type="ECO:0000313" key="2">
    <source>
        <dbReference type="EMBL" id="CAF9930149.1"/>
    </source>
</evidence>